<gene>
    <name evidence="2" type="ordered locus">CAP2UW1_4380</name>
</gene>
<dbReference type="PANTHER" id="PTHR45527">
    <property type="entry name" value="NONRIBOSOMAL PEPTIDE SYNTHETASE"/>
    <property type="match status" value="1"/>
</dbReference>
<protein>
    <submittedName>
        <fullName evidence="2">Amino acid adenylation domain protein</fullName>
    </submittedName>
</protein>
<dbReference type="PANTHER" id="PTHR45527:SF1">
    <property type="entry name" value="FATTY ACID SYNTHASE"/>
    <property type="match status" value="1"/>
</dbReference>
<dbReference type="InterPro" id="IPR045851">
    <property type="entry name" value="AMP-bd_C_sf"/>
</dbReference>
<organism evidence="2">
    <name type="scientific">Accumulibacter regalis</name>
    <dbReference type="NCBI Taxonomy" id="522306"/>
    <lineage>
        <taxon>Bacteria</taxon>
        <taxon>Pseudomonadati</taxon>
        <taxon>Pseudomonadota</taxon>
        <taxon>Betaproteobacteria</taxon>
        <taxon>Candidatus Accumulibacter</taxon>
    </lineage>
</organism>
<dbReference type="InterPro" id="IPR020845">
    <property type="entry name" value="AMP-binding_CS"/>
</dbReference>
<dbReference type="GO" id="GO:0043041">
    <property type="term" value="P:amino acid activation for nonribosomal peptide biosynthetic process"/>
    <property type="evidence" value="ECO:0007669"/>
    <property type="project" value="TreeGrafter"/>
</dbReference>
<dbReference type="STRING" id="522306.CAP2UW1_4380"/>
<feature type="domain" description="AMP-dependent synthetase/ligase" evidence="1">
    <location>
        <begin position="13"/>
        <end position="385"/>
    </location>
</feature>
<proteinExistence type="predicted"/>
<dbReference type="InterPro" id="IPR010071">
    <property type="entry name" value="AA_adenyl_dom"/>
</dbReference>
<dbReference type="InterPro" id="IPR000873">
    <property type="entry name" value="AMP-dep_synth/lig_dom"/>
</dbReference>
<dbReference type="InterPro" id="IPR042099">
    <property type="entry name" value="ANL_N_sf"/>
</dbReference>
<dbReference type="NCBIfam" id="TIGR01733">
    <property type="entry name" value="AA-adenyl-dom"/>
    <property type="match status" value="1"/>
</dbReference>
<dbReference type="PROSITE" id="PS00455">
    <property type="entry name" value="AMP_BINDING"/>
    <property type="match status" value="1"/>
</dbReference>
<dbReference type="InterPro" id="IPR020459">
    <property type="entry name" value="AMP-binding"/>
</dbReference>
<dbReference type="Gene3D" id="3.40.50.12780">
    <property type="entry name" value="N-terminal domain of ligase-like"/>
    <property type="match status" value="1"/>
</dbReference>
<dbReference type="HOGENOM" id="CLU_000022_2_12_4"/>
<sequence length="527" mass="56096">MLTNYNLACAVNHHAMANPDAPAVVCQARSLTYAELAERAARLAACLTHRPDWQRLDGQALRVGILASRGVDACVAVLGACWAGATYVPISLKQPEERVLTLLAQCGLSAIIADDEGAKLLSERLLTVGPRLVIHAGQSLLVPRAGAVEMVDMATLPPVTPEEPAPMAASDTAYIIFTSGTTGVPKGVMISAGSARHYLTTITEWLDLRASDRALETCELSFDFSVHNMFSTWEVGAALHILPATTVMNAVKFVRSSGLTVWNSVPALAGMLRQIKALAPESLASLRVTVFGGEQLPASTVTAWQSAAPNSVIVNLYGPTEATVFCLAQRVGKPLPLTPGRNVMAIGTPLPGNEARVVDAHGHPVADGTAGELVIAGDQIADGYLGADELTASRFPTLDGKRWYRTGDLAQRDATGCFHCLGRIDNQVKVLGHRVELEEIDAHLRIVSGADVVGSIAWPQANGMASGIVSFVGASAIDADRVIDELKNRLPPYMLPRRVIALERMPLNSSGKVDRRELHQLLDKEAG</sequence>
<evidence type="ECO:0000259" key="1">
    <source>
        <dbReference type="Pfam" id="PF00501"/>
    </source>
</evidence>
<dbReference type="eggNOG" id="COG1020">
    <property type="taxonomic scope" value="Bacteria"/>
</dbReference>
<dbReference type="GO" id="GO:0031177">
    <property type="term" value="F:phosphopantetheine binding"/>
    <property type="evidence" value="ECO:0007669"/>
    <property type="project" value="TreeGrafter"/>
</dbReference>
<dbReference type="GO" id="GO:0044550">
    <property type="term" value="P:secondary metabolite biosynthetic process"/>
    <property type="evidence" value="ECO:0007669"/>
    <property type="project" value="TreeGrafter"/>
</dbReference>
<reference evidence="2" key="1">
    <citation type="submission" date="2009-08" db="EMBL/GenBank/DDBJ databases">
        <authorList>
            <consortium name="US DOE Joint Genome Institute"/>
            <person name="Lucas S."/>
            <person name="Copeland A."/>
            <person name="Lapidus A."/>
            <person name="Glavina del Rio T."/>
            <person name="Dalin E."/>
            <person name="Tice H."/>
            <person name="Bruce D."/>
            <person name="Barry K."/>
            <person name="Pitluck S."/>
            <person name="Lowry S."/>
            <person name="Larimer F."/>
            <person name="Land M."/>
            <person name="Hauser L."/>
            <person name="Kyrpides N."/>
            <person name="Ivanova N."/>
            <person name="McMahon K.D."/>
            <person name="Hugenholtz P."/>
        </authorList>
    </citation>
    <scope>NUCLEOTIDE SEQUENCE</scope>
    <source>
        <strain evidence="2">UW-1</strain>
    </source>
</reference>
<accession>C7RRA5</accession>
<dbReference type="AlphaFoldDB" id="C7RRA5"/>
<evidence type="ECO:0000313" key="2">
    <source>
        <dbReference type="EMBL" id="ACV37616.1"/>
    </source>
</evidence>
<dbReference type="GO" id="GO:0005737">
    <property type="term" value="C:cytoplasm"/>
    <property type="evidence" value="ECO:0007669"/>
    <property type="project" value="TreeGrafter"/>
</dbReference>
<dbReference type="Pfam" id="PF00501">
    <property type="entry name" value="AMP-binding"/>
    <property type="match status" value="1"/>
</dbReference>
<name>C7RRA5_ACCRE</name>
<dbReference type="Gene3D" id="3.30.300.30">
    <property type="match status" value="1"/>
</dbReference>
<dbReference type="OrthoDB" id="5480912at2"/>
<reference evidence="2" key="2">
    <citation type="submission" date="2009-09" db="EMBL/GenBank/DDBJ databases">
        <title>Complete sequence of chromosome of Candidatus Accumulibacter phosphatis clade IIA str. UW-1.</title>
        <authorList>
            <consortium name="US DOE Joint Genome Institute"/>
            <person name="Martin H.G."/>
            <person name="Ivanova N."/>
            <person name="Kunin V."/>
            <person name="Warnecke F."/>
            <person name="Barry K."/>
            <person name="He S."/>
            <person name="Salamov A."/>
            <person name="Szeto E."/>
            <person name="Dalin E."/>
            <person name="Pangilinan J.L."/>
            <person name="Lapidus A."/>
            <person name="Lowry S."/>
            <person name="Kyrpides N.C."/>
            <person name="McMahon K.D."/>
            <person name="Hugenholtz P."/>
        </authorList>
    </citation>
    <scope>NUCLEOTIDE SEQUENCE [LARGE SCALE GENOMIC DNA]</scope>
    <source>
        <strain evidence="2">UW-1</strain>
    </source>
</reference>
<dbReference type="EMBL" id="CP001715">
    <property type="protein sequence ID" value="ACV37616.1"/>
    <property type="molecule type" value="Genomic_DNA"/>
</dbReference>
<dbReference type="SUPFAM" id="SSF56801">
    <property type="entry name" value="Acetyl-CoA synthetase-like"/>
    <property type="match status" value="1"/>
</dbReference>
<dbReference type="KEGG" id="app:CAP2UW1_4380"/>
<dbReference type="PRINTS" id="PR00154">
    <property type="entry name" value="AMPBINDING"/>
</dbReference>